<proteinExistence type="predicted"/>
<comment type="caution">
    <text evidence="2">The sequence shown here is derived from an EMBL/GenBank/DDBJ whole genome shotgun (WGS) entry which is preliminary data.</text>
</comment>
<evidence type="ECO:0000313" key="2">
    <source>
        <dbReference type="EMBL" id="MFC6332689.1"/>
    </source>
</evidence>
<keyword evidence="3" id="KW-1185">Reference proteome</keyword>
<organism evidence="2 3">
    <name type="scientific">Paenibacillus septentrionalis</name>
    <dbReference type="NCBI Taxonomy" id="429342"/>
    <lineage>
        <taxon>Bacteria</taxon>
        <taxon>Bacillati</taxon>
        <taxon>Bacillota</taxon>
        <taxon>Bacilli</taxon>
        <taxon>Bacillales</taxon>
        <taxon>Paenibacillaceae</taxon>
        <taxon>Paenibacillus</taxon>
    </lineage>
</organism>
<sequence>MVNLSLLAHIIFVQLSVTYPAVIDNKVRDWLHDPRMKDYLRPITLFSQSKFKVI</sequence>
<dbReference type="Pfam" id="PF09524">
    <property type="entry name" value="Phg_2220_C"/>
    <property type="match status" value="1"/>
</dbReference>
<dbReference type="EMBL" id="JBHSTE010000003">
    <property type="protein sequence ID" value="MFC6332689.1"/>
    <property type="molecule type" value="Genomic_DNA"/>
</dbReference>
<accession>A0ABW1V2M0</accession>
<dbReference type="RefSeq" id="WP_379234640.1">
    <property type="nucleotide sequence ID" value="NZ_JBHSTE010000003.1"/>
</dbReference>
<reference evidence="3" key="1">
    <citation type="journal article" date="2019" name="Int. J. Syst. Evol. Microbiol.">
        <title>The Global Catalogue of Microorganisms (GCM) 10K type strain sequencing project: providing services to taxonomists for standard genome sequencing and annotation.</title>
        <authorList>
            <consortium name="The Broad Institute Genomics Platform"/>
            <consortium name="The Broad Institute Genome Sequencing Center for Infectious Disease"/>
            <person name="Wu L."/>
            <person name="Ma J."/>
        </authorList>
    </citation>
    <scope>NUCLEOTIDE SEQUENCE [LARGE SCALE GENOMIC DNA]</scope>
    <source>
        <strain evidence="3">PCU 280</strain>
    </source>
</reference>
<dbReference type="InterPro" id="IPR011741">
    <property type="entry name" value="Phg_2220_C"/>
</dbReference>
<protein>
    <submittedName>
        <fullName evidence="2">Conserved phage C-terminal domain-containing protein</fullName>
    </submittedName>
</protein>
<gene>
    <name evidence="2" type="ORF">ACFP56_08645</name>
</gene>
<dbReference type="Proteomes" id="UP001596233">
    <property type="component" value="Unassembled WGS sequence"/>
</dbReference>
<evidence type="ECO:0000313" key="3">
    <source>
        <dbReference type="Proteomes" id="UP001596233"/>
    </source>
</evidence>
<evidence type="ECO:0000259" key="1">
    <source>
        <dbReference type="Pfam" id="PF09524"/>
    </source>
</evidence>
<feature type="domain" description="Phage conserved hypothetical protein C-terminal" evidence="1">
    <location>
        <begin position="21"/>
        <end position="52"/>
    </location>
</feature>
<name>A0ABW1V2M0_9BACL</name>